<feature type="domain" description="Harmonin-binding protein USHBP1 PDZ-binding" evidence="3">
    <location>
        <begin position="484"/>
        <end position="545"/>
    </location>
</feature>
<feature type="region of interest" description="Disordered" evidence="2">
    <location>
        <begin position="108"/>
        <end position="136"/>
    </location>
</feature>
<feature type="domain" description="Harmonin-binding protein USHBP1 PDZ-binding" evidence="3">
    <location>
        <begin position="262"/>
        <end position="325"/>
    </location>
</feature>
<evidence type="ECO:0000256" key="2">
    <source>
        <dbReference type="SAM" id="MobiDB-lite"/>
    </source>
</evidence>
<dbReference type="PANTHER" id="PTHR23347">
    <property type="entry name" value="COLORECTAL MUTANT CANCER PROTEIN MCC PROTEIN -RELATED"/>
    <property type="match status" value="1"/>
</dbReference>
<dbReference type="Pfam" id="PF10506">
    <property type="entry name" value="USHBP1_PDZ-bd"/>
    <property type="match status" value="2"/>
</dbReference>
<feature type="region of interest" description="Disordered" evidence="2">
    <location>
        <begin position="154"/>
        <end position="188"/>
    </location>
</feature>
<keyword evidence="1" id="KW-0175">Coiled coil</keyword>
<dbReference type="PANTHER" id="PTHR23347:SF6">
    <property type="entry name" value="FI17904P1"/>
    <property type="match status" value="1"/>
</dbReference>
<proteinExistence type="predicted"/>
<sequence length="584" mass="65898">MMSCMAGHPESPEEGQYLVLRVGDLENLPNNCDIHNPHCQAENRNLQDDYDERIDELTFRYEERITELHSVIAELRKKIERHQINVIREEDEDEICKKMEDFSFEPVSEGALSGGLRPATFHPPPPPPPNEFPDPGYLQEEITLLRTENGSLQVTDHQSRLQGYEGPGSPVGSRTSTPTKQPLSTNLERPGVNITPMKASDNFPVAKVAELKKLKTSNIAEHLVQSLWKGSNLQEIVQNATEKSGLLDVDSRVTEFEIELERLQSQIDNYKAQMDVLNLTLDESKANCDKLTVLMGKYESNNTALQIVLNYGGLCIETYEIICALLESELGVVLANCRAAGIGSLGGESFMDDQGEITSILQRAHQSRRAAENVSKHLIHKLDRSFNVGTSFTTSSSGRQSPGNRSNNSSSGFCDAEFTKTDERRLRDYIHRLKHEQSKVEHSVQELESIHSYTDAPLERRGHSEAQRLDLENAVIMQELMAMKVAELVGALEKLSRNSEVRHQQSAEFINDLKRANSALISAFDKAKKKYQGKLKKLESQMQSLTERYEAQIRMMKQKLSRIEDETKQRVANETDLALIDKHI</sequence>
<evidence type="ECO:0000256" key="1">
    <source>
        <dbReference type="SAM" id="Coils"/>
    </source>
</evidence>
<dbReference type="InterPro" id="IPR019536">
    <property type="entry name" value="USHBP1_PDZ-bd"/>
</dbReference>
<dbReference type="InterPro" id="IPR040171">
    <property type="entry name" value="USBP1-like"/>
</dbReference>
<evidence type="ECO:0000313" key="5">
    <source>
        <dbReference type="Proteomes" id="UP001164746"/>
    </source>
</evidence>
<name>A0ABY7G659_MYAAR</name>
<feature type="compositionally biased region" description="Polar residues" evidence="2">
    <location>
        <begin position="172"/>
        <end position="187"/>
    </location>
</feature>
<keyword evidence="5" id="KW-1185">Reference proteome</keyword>
<feature type="compositionally biased region" description="Low complexity" evidence="2">
    <location>
        <begin position="395"/>
        <end position="412"/>
    </location>
</feature>
<accession>A0ABY7G659</accession>
<reference evidence="4" key="1">
    <citation type="submission" date="2022-11" db="EMBL/GenBank/DDBJ databases">
        <title>Centuries of genome instability and evolution in soft-shell clam transmissible cancer (bioRxiv).</title>
        <authorList>
            <person name="Hart S.F.M."/>
            <person name="Yonemitsu M.A."/>
            <person name="Giersch R.M."/>
            <person name="Beal B.F."/>
            <person name="Arriagada G."/>
            <person name="Davis B.W."/>
            <person name="Ostrander E.A."/>
            <person name="Goff S.P."/>
            <person name="Metzger M.J."/>
        </authorList>
    </citation>
    <scope>NUCLEOTIDE SEQUENCE</scope>
    <source>
        <strain evidence="4">MELC-2E11</strain>
        <tissue evidence="4">Siphon/mantle</tissue>
    </source>
</reference>
<dbReference type="Proteomes" id="UP001164746">
    <property type="component" value="Chromosome 16"/>
</dbReference>
<feature type="compositionally biased region" description="Pro residues" evidence="2">
    <location>
        <begin position="121"/>
        <end position="132"/>
    </location>
</feature>
<feature type="coiled-coil region" evidence="1">
    <location>
        <begin position="510"/>
        <end position="566"/>
    </location>
</feature>
<feature type="coiled-coil region" evidence="1">
    <location>
        <begin position="246"/>
        <end position="287"/>
    </location>
</feature>
<feature type="coiled-coil region" evidence="1">
    <location>
        <begin position="65"/>
        <end position="92"/>
    </location>
</feature>
<gene>
    <name evidence="4" type="ORF">MAR_003483</name>
</gene>
<dbReference type="EMBL" id="CP111027">
    <property type="protein sequence ID" value="WAR29915.1"/>
    <property type="molecule type" value="Genomic_DNA"/>
</dbReference>
<evidence type="ECO:0000313" key="4">
    <source>
        <dbReference type="EMBL" id="WAR29915.1"/>
    </source>
</evidence>
<evidence type="ECO:0000259" key="3">
    <source>
        <dbReference type="Pfam" id="PF10506"/>
    </source>
</evidence>
<protein>
    <submittedName>
        <fullName evidence="4">CRCM-like protein</fullName>
    </submittedName>
</protein>
<feature type="region of interest" description="Disordered" evidence="2">
    <location>
        <begin position="391"/>
        <end position="415"/>
    </location>
</feature>
<organism evidence="4 5">
    <name type="scientific">Mya arenaria</name>
    <name type="common">Soft-shell clam</name>
    <dbReference type="NCBI Taxonomy" id="6604"/>
    <lineage>
        <taxon>Eukaryota</taxon>
        <taxon>Metazoa</taxon>
        <taxon>Spiralia</taxon>
        <taxon>Lophotrochozoa</taxon>
        <taxon>Mollusca</taxon>
        <taxon>Bivalvia</taxon>
        <taxon>Autobranchia</taxon>
        <taxon>Heteroconchia</taxon>
        <taxon>Euheterodonta</taxon>
        <taxon>Imparidentia</taxon>
        <taxon>Neoheterodontei</taxon>
        <taxon>Myida</taxon>
        <taxon>Myoidea</taxon>
        <taxon>Myidae</taxon>
        <taxon>Mya</taxon>
    </lineage>
</organism>